<reference evidence="2 3" key="1">
    <citation type="submission" date="2016-12" db="EMBL/GenBank/DDBJ databases">
        <authorList>
            <person name="Song W.-J."/>
            <person name="Kurnit D.M."/>
        </authorList>
    </citation>
    <scope>NUCLEOTIDE SEQUENCE [LARGE SCALE GENOMIC DNA]</scope>
    <source>
        <strain evidence="2 3">DSM 30827</strain>
    </source>
</reference>
<dbReference type="OrthoDB" id="2389872at2"/>
<dbReference type="InterPro" id="IPR053853">
    <property type="entry name" value="FitA-like_RHH"/>
</dbReference>
<dbReference type="Pfam" id="PF22513">
    <property type="entry name" value="FitA-like_RHH"/>
    <property type="match status" value="1"/>
</dbReference>
<dbReference type="AlphaFoldDB" id="A0A1Q2HV32"/>
<dbReference type="KEGG" id="cgv:CGLAU_03650"/>
<accession>A0A1Q2HV32</accession>
<sequence length="76" mass="8666">MTSIIVRGLDESVKKRLVQQAERNGRSMEAEARRLIEEGTRPHNIALALYEATREHAVDDFPLPPREGEARYADFS</sequence>
<dbReference type="SUPFAM" id="SSF47598">
    <property type="entry name" value="Ribbon-helix-helix"/>
    <property type="match status" value="1"/>
</dbReference>
<dbReference type="RefSeq" id="WP_095659509.1">
    <property type="nucleotide sequence ID" value="NZ_BAAAKB010000006.1"/>
</dbReference>
<gene>
    <name evidence="2" type="ORF">CGLAU_03650</name>
</gene>
<name>A0A1Q2HV32_9CORY</name>
<protein>
    <recommendedName>
        <fullName evidence="1">Antitoxin FitA-like ribbon-helix-helix domain-containing protein</fullName>
    </recommendedName>
</protein>
<dbReference type="GO" id="GO:0006355">
    <property type="term" value="P:regulation of DNA-templated transcription"/>
    <property type="evidence" value="ECO:0007669"/>
    <property type="project" value="InterPro"/>
</dbReference>
<dbReference type="InterPro" id="IPR010985">
    <property type="entry name" value="Ribbon_hlx_hlx"/>
</dbReference>
<dbReference type="Gene3D" id="1.10.1220.10">
    <property type="entry name" value="Met repressor-like"/>
    <property type="match status" value="1"/>
</dbReference>
<evidence type="ECO:0000313" key="2">
    <source>
        <dbReference type="EMBL" id="AQQ14707.1"/>
    </source>
</evidence>
<keyword evidence="3" id="KW-1185">Reference proteome</keyword>
<dbReference type="Proteomes" id="UP000217209">
    <property type="component" value="Chromosome"/>
</dbReference>
<dbReference type="EMBL" id="CP019688">
    <property type="protein sequence ID" value="AQQ14707.1"/>
    <property type="molecule type" value="Genomic_DNA"/>
</dbReference>
<organism evidence="2 3">
    <name type="scientific">Corynebacterium glaucum</name>
    <dbReference type="NCBI Taxonomy" id="187491"/>
    <lineage>
        <taxon>Bacteria</taxon>
        <taxon>Bacillati</taxon>
        <taxon>Actinomycetota</taxon>
        <taxon>Actinomycetes</taxon>
        <taxon>Mycobacteriales</taxon>
        <taxon>Corynebacteriaceae</taxon>
        <taxon>Corynebacterium</taxon>
    </lineage>
</organism>
<feature type="domain" description="Antitoxin FitA-like ribbon-helix-helix" evidence="1">
    <location>
        <begin position="3"/>
        <end position="38"/>
    </location>
</feature>
<evidence type="ECO:0000259" key="1">
    <source>
        <dbReference type="Pfam" id="PF22513"/>
    </source>
</evidence>
<evidence type="ECO:0000313" key="3">
    <source>
        <dbReference type="Proteomes" id="UP000217209"/>
    </source>
</evidence>
<dbReference type="InterPro" id="IPR013321">
    <property type="entry name" value="Arc_rbn_hlx_hlx"/>
</dbReference>
<proteinExistence type="predicted"/>